<evidence type="ECO:0000256" key="5">
    <source>
        <dbReference type="PROSITE-ProRule" id="PRU00169"/>
    </source>
</evidence>
<organism evidence="9 10">
    <name type="scientific">Cochliobolus sativus</name>
    <name type="common">Common root rot and spot blotch fungus</name>
    <name type="synonym">Bipolaris sorokiniana</name>
    <dbReference type="NCBI Taxonomy" id="45130"/>
    <lineage>
        <taxon>Eukaryota</taxon>
        <taxon>Fungi</taxon>
        <taxon>Dikarya</taxon>
        <taxon>Ascomycota</taxon>
        <taxon>Pezizomycotina</taxon>
        <taxon>Dothideomycetes</taxon>
        <taxon>Pleosporomycetidae</taxon>
        <taxon>Pleosporales</taxon>
        <taxon>Pleosporineae</taxon>
        <taxon>Pleosporaceae</taxon>
        <taxon>Bipolaris</taxon>
    </lineage>
</organism>
<dbReference type="GO" id="GO:0000155">
    <property type="term" value="F:phosphorelay sensor kinase activity"/>
    <property type="evidence" value="ECO:0007669"/>
    <property type="project" value="TreeGrafter"/>
</dbReference>
<evidence type="ECO:0000256" key="6">
    <source>
        <dbReference type="SAM" id="MobiDB-lite"/>
    </source>
</evidence>
<dbReference type="PROSITE" id="PS50109">
    <property type="entry name" value="HIS_KIN"/>
    <property type="match status" value="1"/>
</dbReference>
<evidence type="ECO:0000259" key="8">
    <source>
        <dbReference type="PROSITE" id="PS50110"/>
    </source>
</evidence>
<dbReference type="PANTHER" id="PTHR43047">
    <property type="entry name" value="TWO-COMPONENT HISTIDINE PROTEIN KINASE"/>
    <property type="match status" value="1"/>
</dbReference>
<dbReference type="InterPro" id="IPR011006">
    <property type="entry name" value="CheY-like_superfamily"/>
</dbReference>
<dbReference type="Gene3D" id="3.30.565.10">
    <property type="entry name" value="Histidine kinase-like ATPase, C-terminal domain"/>
    <property type="match status" value="1"/>
</dbReference>
<dbReference type="Pfam" id="PF02518">
    <property type="entry name" value="HATPase_c"/>
    <property type="match status" value="1"/>
</dbReference>
<dbReference type="PRINTS" id="PR00344">
    <property type="entry name" value="BCTRLSENSOR"/>
</dbReference>
<evidence type="ECO:0000313" key="9">
    <source>
        <dbReference type="EMBL" id="KAF5848462.1"/>
    </source>
</evidence>
<dbReference type="SMART" id="SM00448">
    <property type="entry name" value="REC"/>
    <property type="match status" value="1"/>
</dbReference>
<dbReference type="Gene3D" id="3.40.50.2300">
    <property type="match status" value="1"/>
</dbReference>
<dbReference type="InterPro" id="IPR003594">
    <property type="entry name" value="HATPase_dom"/>
</dbReference>
<dbReference type="EMBL" id="WNKQ01000011">
    <property type="protein sequence ID" value="KAF5848462.1"/>
    <property type="molecule type" value="Genomic_DNA"/>
</dbReference>
<evidence type="ECO:0000256" key="1">
    <source>
        <dbReference type="ARBA" id="ARBA00000085"/>
    </source>
</evidence>
<comment type="caution">
    <text evidence="9">The sequence shown here is derived from an EMBL/GenBank/DDBJ whole genome shotgun (WGS) entry which is preliminary data.</text>
</comment>
<evidence type="ECO:0000256" key="3">
    <source>
        <dbReference type="ARBA" id="ARBA00022679"/>
    </source>
</evidence>
<dbReference type="InterPro" id="IPR001789">
    <property type="entry name" value="Sig_transdc_resp-reg_receiver"/>
</dbReference>
<reference evidence="9" key="1">
    <citation type="submission" date="2019-11" db="EMBL/GenBank/DDBJ databases">
        <title>Bipolaris sorokiniana Genome sequencing.</title>
        <authorList>
            <person name="Wang H."/>
        </authorList>
    </citation>
    <scope>NUCLEOTIDE SEQUENCE</scope>
</reference>
<evidence type="ECO:0000256" key="2">
    <source>
        <dbReference type="ARBA" id="ARBA00012438"/>
    </source>
</evidence>
<feature type="domain" description="Response regulatory" evidence="8">
    <location>
        <begin position="880"/>
        <end position="1010"/>
    </location>
</feature>
<dbReference type="AlphaFoldDB" id="A0A8H6DUI7"/>
<dbReference type="EC" id="2.7.13.3" evidence="2"/>
<dbReference type="CDD" id="cd17546">
    <property type="entry name" value="REC_hyHK_CKI1_RcsC-like"/>
    <property type="match status" value="1"/>
</dbReference>
<evidence type="ECO:0000313" key="10">
    <source>
        <dbReference type="Proteomes" id="UP000624244"/>
    </source>
</evidence>
<protein>
    <recommendedName>
        <fullName evidence="2">histidine kinase</fullName>
        <ecNumber evidence="2">2.7.13.3</ecNumber>
    </recommendedName>
</protein>
<evidence type="ECO:0000259" key="7">
    <source>
        <dbReference type="PROSITE" id="PS50109"/>
    </source>
</evidence>
<dbReference type="SUPFAM" id="SSF55874">
    <property type="entry name" value="ATPase domain of HSP90 chaperone/DNA topoisomerase II/histidine kinase"/>
    <property type="match status" value="1"/>
</dbReference>
<dbReference type="InterPro" id="IPR036890">
    <property type="entry name" value="HATPase_C_sf"/>
</dbReference>
<feature type="modified residue" description="4-aspartylphosphate" evidence="5">
    <location>
        <position position="939"/>
    </location>
</feature>
<dbReference type="GO" id="GO:0009927">
    <property type="term" value="F:histidine phosphotransfer kinase activity"/>
    <property type="evidence" value="ECO:0007669"/>
    <property type="project" value="TreeGrafter"/>
</dbReference>
<feature type="domain" description="Histidine kinase" evidence="7">
    <location>
        <begin position="519"/>
        <end position="620"/>
    </location>
</feature>
<dbReference type="PROSITE" id="PS50110">
    <property type="entry name" value="RESPONSE_REGULATORY"/>
    <property type="match status" value="1"/>
</dbReference>
<dbReference type="Pfam" id="PF00072">
    <property type="entry name" value="Response_reg"/>
    <property type="match status" value="1"/>
</dbReference>
<dbReference type="InterPro" id="IPR004358">
    <property type="entry name" value="Sig_transdc_His_kin-like_C"/>
</dbReference>
<dbReference type="SMART" id="SM00387">
    <property type="entry name" value="HATPase_c"/>
    <property type="match status" value="1"/>
</dbReference>
<feature type="region of interest" description="Disordered" evidence="6">
    <location>
        <begin position="465"/>
        <end position="484"/>
    </location>
</feature>
<accession>A0A8H6DUI7</accession>
<gene>
    <name evidence="9" type="ORF">GGP41_005826</name>
</gene>
<keyword evidence="4" id="KW-0418">Kinase</keyword>
<comment type="catalytic activity">
    <reaction evidence="1">
        <text>ATP + protein L-histidine = ADP + protein N-phospho-L-histidine.</text>
        <dbReference type="EC" id="2.7.13.3"/>
    </reaction>
</comment>
<dbReference type="InterPro" id="IPR005467">
    <property type="entry name" value="His_kinase_dom"/>
</dbReference>
<dbReference type="GO" id="GO:0005886">
    <property type="term" value="C:plasma membrane"/>
    <property type="evidence" value="ECO:0007669"/>
    <property type="project" value="TreeGrafter"/>
</dbReference>
<dbReference type="SUPFAM" id="SSF55781">
    <property type="entry name" value="GAF domain-like"/>
    <property type="match status" value="1"/>
</dbReference>
<keyword evidence="3" id="KW-0808">Transferase</keyword>
<feature type="compositionally biased region" description="Low complexity" evidence="6">
    <location>
        <begin position="473"/>
        <end position="484"/>
    </location>
</feature>
<evidence type="ECO:0000256" key="4">
    <source>
        <dbReference type="ARBA" id="ARBA00022777"/>
    </source>
</evidence>
<name>A0A8H6DUI7_COCSA</name>
<keyword evidence="5" id="KW-0597">Phosphoprotein</keyword>
<dbReference type="PANTHER" id="PTHR43047:SF72">
    <property type="entry name" value="OSMOSENSING HISTIDINE PROTEIN KINASE SLN1"/>
    <property type="match status" value="1"/>
</dbReference>
<sequence length="1016" mass="111527">MPFSKLSEQQQAFIANRARVWEVRRFCQVLPSVAKYVRGADTSFTSRPSKPDECPENEPDGALAALLRCLVHRTGADLAMISLLDDHTQYFVSGASRANFNDIKVTLDSTRWYGCESVSHHGGLCERTITMQNLPENMALYEELDMAKVDRTKDLPFVTGDIAKFRYYAGIPLNPYSGPNIGTVFLFCETPSETGLSDANRAYMFEIASHIIKHLEQAVEALEGKRVLRFNKTVASLLDADLSSSITADALNEAASGIQAEQSEAMVSNLYTEATLRLYQLAASLLSDTFEFDGVRIHEVDQFGSYTNHNPDWNGSKILAQHLGPMEQPPIDPSQALLERLLDMFPQGCIIQMLEGPDSIVAATNAGKVVLVIDQLISTELPQIFPNAKQIVVMPLWDTHRERNIGAVLGFANDQSRVYLGSTDLWSISALCTTLMTQIINVCEEAFQQEARSLRLKDAMQSQFSSPNQRFYSRASSPSPSVRSNGTNHHPVILFDTNVALSCVLTAVASFRAVFTHLLLTGVKNNAIKFNCHTGCVRVSLDVDGTSCTLCFTDAGKGINPDFLRHSIFDAFSQEDPLVEGTGLGLSIVKRTVTALGGQLDVDSKETRGSTFTVKFPSQRVVFDPSHVLELGGSSLPELQLSVFAPSRWTSEGGTRGYRCTEMLLASLTRSLSRWFQVTVTPWESSSTDLRLLIVLEEDLADAKRTYGDAFDHARCIVLCPDLQASPTPGISPLEGITAIIGPVTLSNLQDALACLFPDLITVSDPHDDVEPLRGSIGDSIETTLVRGRQREEENNITPGDGLSQGMYTIREAPYQGNDTIDEVPLEAVSKTGSTEPLDILTADGAAKLPINHVDGNAQTKELVVPTPPLPPEPNPREPKLLLVDDNPVNLKVLGMYARKCSKTAAKSVDGGQKAIDAFKAAFFDEDNTAQHFDLIFLDLSMPEVSGFDVARQIRETEAKWESRSRVYICALTGLSSDKDRNAAYASGVDQYLVKPARLDDLQWVVGRWRDSLAPK</sequence>
<dbReference type="Proteomes" id="UP000624244">
    <property type="component" value="Unassembled WGS sequence"/>
</dbReference>
<dbReference type="SUPFAM" id="SSF52172">
    <property type="entry name" value="CheY-like"/>
    <property type="match status" value="1"/>
</dbReference>
<proteinExistence type="predicted"/>